<evidence type="ECO:0000259" key="2">
    <source>
        <dbReference type="PROSITE" id="PS50235"/>
    </source>
</evidence>
<dbReference type="PROSITE" id="PS50235">
    <property type="entry name" value="USP_3"/>
    <property type="match status" value="1"/>
</dbReference>
<proteinExistence type="predicted"/>
<dbReference type="Gene3D" id="3.90.70.10">
    <property type="entry name" value="Cysteine proteinases"/>
    <property type="match status" value="1"/>
</dbReference>
<feature type="domain" description="USP" evidence="2">
    <location>
        <begin position="1543"/>
        <end position="1869"/>
    </location>
</feature>
<dbReference type="Pfam" id="PF00443">
    <property type="entry name" value="UCH"/>
    <property type="match status" value="1"/>
</dbReference>
<dbReference type="InterPro" id="IPR050164">
    <property type="entry name" value="Peptidase_C19"/>
</dbReference>
<name>A0A6A6ZEC9_9PLEO</name>
<sequence length="2484" mass="282127">MMDARDQAIAQAAAADDSDTAAIAIPVRDPVEDADASFTRKRPRLDSGNDSVRALSQDTDASDTTAASPRDQHEVEMTIRPHPPSSPVPAAPPDGHHANGFSEDPQEISPILIATTEDDLGSPPVVIIDNDDEPAAAYPIQMSADGHFRQFPCLTVGNYAQAVREIAQYIHGSQPLDGQLLPFLASWLLGVPEPSVDMHGFYISKAVFWDDMGTLVNKLLTRRYNWLAALKDGLGDDVHRFPFGEQFPDDDKIDDIFYNFFSAYMRLCSLIITADVQILSRQRPDDISLLPLLSQKHIRNLLNILRSEKAPVFQVLHKEYGVDVRSSIQRLHVDFLRHRGAQNLSKLADAVYHHVPPNVQDAYAMYASQLFLVLGWTVSELPSVHTNIDRSEFHRSLLSFFDKFGSDLQDPSNLNDSGVARDLIQHYSLLVQMLCQRDNVIAAELVDRLLGHGEPDSPAMSSPVSLSASISRINYREDPACYPVLVSNAWKFRILRKYIVKGNMNLRVMSIATMDAALVDIWREFNNVGPSCSHPVMQYLADFLLQGRVAEYIVGVESHPQLISRSGNIVGFLVVTHRWSDDQADAIWRTVSSSPDSRVVAATMTVFQSIANLMKPSDHLYLCSKLYELPIERYTMDILQFLRNLTERLNKSIEPVDYDERGETARPWNVCIRLLRDTAPSREADKNLMDLQTEAIEQFRLLASSIPPYERDAIYRESAQQIAGRSPQATGNFKVICILVACGASFFEQNQPLLRSVFEEIPGFVRKEADHDPYPFRTHALHYRIDLLRLSLSCQGMNIPSDLYQDLWDHLIGERAWSTEARDLAWTLFLQGYQRTPGNEFCKQLTSSYIPTMAPQLYTSAFFEFVHKYDFPIMRKKIKTDQGDTTLLQIPGADLLWPIMLSAPTGTIEDRAARLLATRYMTPVDRKDILPSEVEDAHVDLAKKCMDELRLAIKTLSRNSQETKSAESTSLDNDSKVQRRSEVRISRILLFQKLLLEFVRQKPEFNRGQRIDSKVEEVETAVPFGDAITIKYQFGNDRQSVTMDPEHTVNDLYRRLCHATGYTKLNLFAKGHRLKVFEGSTPKLSEYDFGGQVIVQKADGAELTRPLPGLMAGSSAFETAIVKHFDELFAWMESDDATSYHIFGFLSFFPPRPAFADGVSRDEISSVDLFPPGKVYQARYAAIALQARLREQIHQSAMNETYLSNAVHRLDKALLDIHLIDESLSDPQELHLAAVLASVLLEFLRERPHPDISAGYFSDSAALVDRLVKLVLAMLDAPNFAGAAQDVYATILEASLHSRVVWTAFTCHPDSQRMHQSLLLGQAFQSIRQHVGRKIASMCGGDLPSTCPVTKAETASHFWSIISAILPKTVEYSAQSQQFFETAEHVFRANDEYDRNEKYLRSLLSQWGTILLEHEHTETPGREETDYLVLGLTKLLLCCILSIKSFKKPVNAGALMAQVFEKYLFVISDQAEGRSANANHLPILESHTRQELYDLMLGLAEDRATYDTLLQLAGEIETEQALTVLTWTLVDRSTEIRSSTGYVGLFNPRALCYMNSLLTQLFMNMNFRQFMLSAEVREARGAQRLLFETQRLFSQMQNLYHRAADPRPFAACVKDAEKYPIDITIQMDADEFYNLLFDQLEAQLLKRDQKQRFRSFYGGQTLNQIKSKECEHVSERAEPFFAVQCDVKGNINLQESLQAYVQGDAMEGDNKYKCEACGGKFVDAVKRTCLKDVPDNLIFHLKRFEFDLSDLSRKKIYDHFAFPETLDISPYTADHLADPSKPCKPDWFDLAGVLVHTGTCENGHYYSYIRERPTSTGNTAPTWIEFNDSDVTQFNPGEIADRAFGGFTEDGYSGLPKQYSAYMLFYQRRTAVEEDQRHWTTTNSDRTCKIEVPPFFQDETDAKNAQLLREYSLFDPVHARFLRQLQGTARTINHGTCSEDHEQETRAMHIALAHLGHIAWRQYNSDIFLDLLPQVRRSMSTCSVCCTIALRWLAADKHAITNMIIKCPHPKIRHQVRTLLIEGLKYLREQEPASYGMEGSESDMELDSPTHADGVLDALAQRLRTTADESWENPRGWEDYYLLLTQVAEMGHLETAVLLNHEFLHFVLKLFCLHAYPQFQKDIPELSRIMDKKHGIFNRLIAFLWTLLSHMDLRLPIINDTDWHDRQTSFNRERMKFPLTRFEKNVLTYWSSDLKAIAILDKVLEAFDGKGTHFYPGDIVKWMLGTSEDSLQMDLCRTIVEGVQLDPSLCDVYIQVALPFCEACPKVANVKKVIDMIVIAIASPSRAVDDRLPGGVAVLRFFNGLLQAENERFFASRHPHAFHHCLMEKSPEFGEVLLCHREDIVRKDTCTFFHQLYDNEEAIPLETVEAKYSTARELLTSLILKFTYEKQVGRNRALLIPLVDTCRMLAHQLYLLSQNPAPEARPFQHVNDAALIRQFQHEVEGHMRIWPIDEGTPLSQGEAYDQSDYGSESDDGHDMLALDN</sequence>
<dbReference type="InterPro" id="IPR028889">
    <property type="entry name" value="USP"/>
</dbReference>
<dbReference type="InterPro" id="IPR021905">
    <property type="entry name" value="DUF3517"/>
</dbReference>
<reference evidence="3" key="1">
    <citation type="journal article" date="2020" name="Stud. Mycol.">
        <title>101 Dothideomycetes genomes: a test case for predicting lifestyles and emergence of pathogens.</title>
        <authorList>
            <person name="Haridas S."/>
            <person name="Albert R."/>
            <person name="Binder M."/>
            <person name="Bloem J."/>
            <person name="Labutti K."/>
            <person name="Salamov A."/>
            <person name="Andreopoulos B."/>
            <person name="Baker S."/>
            <person name="Barry K."/>
            <person name="Bills G."/>
            <person name="Bluhm B."/>
            <person name="Cannon C."/>
            <person name="Castanera R."/>
            <person name="Culley D."/>
            <person name="Daum C."/>
            <person name="Ezra D."/>
            <person name="Gonzalez J."/>
            <person name="Henrissat B."/>
            <person name="Kuo A."/>
            <person name="Liang C."/>
            <person name="Lipzen A."/>
            <person name="Lutzoni F."/>
            <person name="Magnuson J."/>
            <person name="Mondo S."/>
            <person name="Nolan M."/>
            <person name="Ohm R."/>
            <person name="Pangilinan J."/>
            <person name="Park H.-J."/>
            <person name="Ramirez L."/>
            <person name="Alfaro M."/>
            <person name="Sun H."/>
            <person name="Tritt A."/>
            <person name="Yoshinaga Y."/>
            <person name="Zwiers L.-H."/>
            <person name="Turgeon B."/>
            <person name="Goodwin S."/>
            <person name="Spatafora J."/>
            <person name="Crous P."/>
            <person name="Grigoriev I."/>
        </authorList>
    </citation>
    <scope>NUCLEOTIDE SEQUENCE</scope>
    <source>
        <strain evidence="3">CBS 113818</strain>
    </source>
</reference>
<accession>A0A6A6ZEC9</accession>
<dbReference type="FunFam" id="3.90.70.10:FF:000136">
    <property type="entry name" value="Ubiquitin C-terminal hydrolase, putative"/>
    <property type="match status" value="1"/>
</dbReference>
<feature type="compositionally biased region" description="Pro residues" evidence="1">
    <location>
        <begin position="81"/>
        <end position="92"/>
    </location>
</feature>
<feature type="compositionally biased region" description="Polar residues" evidence="1">
    <location>
        <begin position="48"/>
        <end position="67"/>
    </location>
</feature>
<dbReference type="InterPro" id="IPR001394">
    <property type="entry name" value="Peptidase_C19_UCH"/>
</dbReference>
<dbReference type="Proteomes" id="UP000799424">
    <property type="component" value="Unassembled WGS sequence"/>
</dbReference>
<dbReference type="GO" id="GO:0005829">
    <property type="term" value="C:cytosol"/>
    <property type="evidence" value="ECO:0007669"/>
    <property type="project" value="TreeGrafter"/>
</dbReference>
<feature type="region of interest" description="Disordered" evidence="1">
    <location>
        <begin position="2460"/>
        <end position="2484"/>
    </location>
</feature>
<feature type="compositionally biased region" description="Basic and acidic residues" evidence="1">
    <location>
        <begin position="2474"/>
        <end position="2484"/>
    </location>
</feature>
<dbReference type="PANTHER" id="PTHR24006:SF925">
    <property type="entry name" value="UBIQUITINYL HYDROLASE 1"/>
    <property type="match status" value="1"/>
</dbReference>
<dbReference type="InterPro" id="IPR018200">
    <property type="entry name" value="USP_CS"/>
</dbReference>
<dbReference type="PANTHER" id="PTHR24006">
    <property type="entry name" value="UBIQUITIN CARBOXYL-TERMINAL HYDROLASE"/>
    <property type="match status" value="1"/>
</dbReference>
<dbReference type="GO" id="GO:0004843">
    <property type="term" value="F:cysteine-type deubiquitinase activity"/>
    <property type="evidence" value="ECO:0007669"/>
    <property type="project" value="InterPro"/>
</dbReference>
<keyword evidence="4" id="KW-1185">Reference proteome</keyword>
<dbReference type="GO" id="GO:0016579">
    <property type="term" value="P:protein deubiquitination"/>
    <property type="evidence" value="ECO:0007669"/>
    <property type="project" value="InterPro"/>
</dbReference>
<evidence type="ECO:0000256" key="1">
    <source>
        <dbReference type="SAM" id="MobiDB-lite"/>
    </source>
</evidence>
<protein>
    <recommendedName>
        <fullName evidence="2">USP domain-containing protein</fullName>
    </recommendedName>
</protein>
<dbReference type="GO" id="GO:0005634">
    <property type="term" value="C:nucleus"/>
    <property type="evidence" value="ECO:0007669"/>
    <property type="project" value="TreeGrafter"/>
</dbReference>
<gene>
    <name evidence="3" type="ORF">CC86DRAFT_335799</name>
</gene>
<dbReference type="InterPro" id="IPR038765">
    <property type="entry name" value="Papain-like_cys_pep_sf"/>
</dbReference>
<dbReference type="Pfam" id="PF12030">
    <property type="entry name" value="DUF3517"/>
    <property type="match status" value="1"/>
</dbReference>
<evidence type="ECO:0000313" key="4">
    <source>
        <dbReference type="Proteomes" id="UP000799424"/>
    </source>
</evidence>
<evidence type="ECO:0000313" key="3">
    <source>
        <dbReference type="EMBL" id="KAF2819471.1"/>
    </source>
</evidence>
<dbReference type="OrthoDB" id="420187at2759"/>
<dbReference type="SUPFAM" id="SSF54001">
    <property type="entry name" value="Cysteine proteinases"/>
    <property type="match status" value="1"/>
</dbReference>
<feature type="compositionally biased region" description="Low complexity" evidence="1">
    <location>
        <begin position="7"/>
        <end position="25"/>
    </location>
</feature>
<feature type="compositionally biased region" description="Basic and acidic residues" evidence="1">
    <location>
        <begin position="70"/>
        <end position="79"/>
    </location>
</feature>
<feature type="region of interest" description="Disordered" evidence="1">
    <location>
        <begin position="1"/>
        <end position="104"/>
    </location>
</feature>
<dbReference type="PROSITE" id="PS00973">
    <property type="entry name" value="USP_2"/>
    <property type="match status" value="1"/>
</dbReference>
<dbReference type="EMBL" id="MU006245">
    <property type="protein sequence ID" value="KAF2819471.1"/>
    <property type="molecule type" value="Genomic_DNA"/>
</dbReference>
<organism evidence="3 4">
    <name type="scientific">Ophiobolus disseminans</name>
    <dbReference type="NCBI Taxonomy" id="1469910"/>
    <lineage>
        <taxon>Eukaryota</taxon>
        <taxon>Fungi</taxon>
        <taxon>Dikarya</taxon>
        <taxon>Ascomycota</taxon>
        <taxon>Pezizomycotina</taxon>
        <taxon>Dothideomycetes</taxon>
        <taxon>Pleosporomycetidae</taxon>
        <taxon>Pleosporales</taxon>
        <taxon>Pleosporineae</taxon>
        <taxon>Phaeosphaeriaceae</taxon>
        <taxon>Ophiobolus</taxon>
    </lineage>
</organism>